<protein>
    <submittedName>
        <fullName evidence="2">DNA-directed DNA polymerase</fullName>
    </submittedName>
</protein>
<name>A0A0K0DJE1_ANGCA</name>
<dbReference type="Proteomes" id="UP000035642">
    <property type="component" value="Unassembled WGS sequence"/>
</dbReference>
<dbReference type="AlphaFoldDB" id="A0A0K0DJE1"/>
<evidence type="ECO:0000313" key="1">
    <source>
        <dbReference type="Proteomes" id="UP000035642"/>
    </source>
</evidence>
<dbReference type="WBParaSite" id="ACAC_0001151501-mRNA-1">
    <property type="protein sequence ID" value="ACAC_0001151501-mRNA-1"/>
    <property type="gene ID" value="ACAC_0001151501"/>
</dbReference>
<evidence type="ECO:0000313" key="2">
    <source>
        <dbReference type="WBParaSite" id="ACAC_0001151501-mRNA-1"/>
    </source>
</evidence>
<keyword evidence="1" id="KW-1185">Reference proteome</keyword>
<sequence length="69" mass="7728">MLRYEKIACTTANLLNRMKGKGLVFKTMGFPLPLTEQKLNEKRTKFPEAIQPLVFPLADNLSASDAFGL</sequence>
<reference evidence="1" key="1">
    <citation type="submission" date="2012-09" db="EMBL/GenBank/DDBJ databases">
        <authorList>
            <person name="Martin A.A."/>
        </authorList>
    </citation>
    <scope>NUCLEOTIDE SEQUENCE</scope>
</reference>
<proteinExistence type="predicted"/>
<accession>A0A0K0DJE1</accession>
<reference evidence="2" key="2">
    <citation type="submission" date="2017-02" db="UniProtKB">
        <authorList>
            <consortium name="WormBaseParasite"/>
        </authorList>
    </citation>
    <scope>IDENTIFICATION</scope>
</reference>
<organism evidence="1 2">
    <name type="scientific">Angiostrongylus cantonensis</name>
    <name type="common">Rat lungworm</name>
    <dbReference type="NCBI Taxonomy" id="6313"/>
    <lineage>
        <taxon>Eukaryota</taxon>
        <taxon>Metazoa</taxon>
        <taxon>Ecdysozoa</taxon>
        <taxon>Nematoda</taxon>
        <taxon>Chromadorea</taxon>
        <taxon>Rhabditida</taxon>
        <taxon>Rhabditina</taxon>
        <taxon>Rhabditomorpha</taxon>
        <taxon>Strongyloidea</taxon>
        <taxon>Metastrongylidae</taxon>
        <taxon>Angiostrongylus</taxon>
    </lineage>
</organism>